<dbReference type="Pfam" id="PF13358">
    <property type="entry name" value="DDE_3"/>
    <property type="match status" value="1"/>
</dbReference>
<comment type="caution">
    <text evidence="2">The sequence shown here is derived from an EMBL/GenBank/DDBJ whole genome shotgun (WGS) entry which is preliminary data.</text>
</comment>
<protein>
    <recommendedName>
        <fullName evidence="1">Tc1-like transposase DDE domain-containing protein</fullName>
    </recommendedName>
</protein>
<evidence type="ECO:0000259" key="1">
    <source>
        <dbReference type="Pfam" id="PF13358"/>
    </source>
</evidence>
<organism evidence="2 3">
    <name type="scientific">Cylindrospermopsis raciborskii CENA303</name>
    <dbReference type="NCBI Taxonomy" id="1170769"/>
    <lineage>
        <taxon>Bacteria</taxon>
        <taxon>Bacillati</taxon>
        <taxon>Cyanobacteriota</taxon>
        <taxon>Cyanophyceae</taxon>
        <taxon>Nostocales</taxon>
        <taxon>Aphanizomenonaceae</taxon>
        <taxon>Cylindrospermopsis</taxon>
    </lineage>
</organism>
<gene>
    <name evidence="2" type="ORF">B7O87_01180</name>
</gene>
<dbReference type="Proteomes" id="UP000192997">
    <property type="component" value="Unassembled WGS sequence"/>
</dbReference>
<dbReference type="InterPro" id="IPR038717">
    <property type="entry name" value="Tc1-like_DDE_dom"/>
</dbReference>
<dbReference type="InterPro" id="IPR036397">
    <property type="entry name" value="RNaseH_sf"/>
</dbReference>
<dbReference type="AlphaFoldDB" id="A0A1X4GIV0"/>
<sequence>MDEMGVLLGLMRGMGRSKKGDRVYDVKPFYRGSRVTVVGAISNKSILALKTLGQSMNGEDFKKFVEEELLPKLWKGAVVVMDNLKAHKMKGIIEMIESVGARVVYLSPYSPEFNPIEHLWWQLKAFIRKFSPKNSLTVVQLLSVGVLLCSSQQLQNYFSHCCYCTS</sequence>
<feature type="domain" description="Tc1-like transposase DDE" evidence="1">
    <location>
        <begin position="1"/>
        <end position="129"/>
    </location>
</feature>
<accession>A0A1X4GIV0</accession>
<proteinExistence type="predicted"/>
<reference evidence="3" key="1">
    <citation type="submission" date="2017-04" db="EMBL/GenBank/DDBJ databases">
        <authorList>
            <person name="Abreu V.A."/>
            <person name="Popin R.V."/>
            <person name="Rigonato J."/>
            <person name="Andreote A.P."/>
            <person name="Schaker P.C."/>
            <person name="Hoff-Risseti C."/>
            <person name="Alvarenga D.O."/>
            <person name="Varani A.M."/>
            <person name="Fiore M.F."/>
        </authorList>
    </citation>
    <scope>NUCLEOTIDE SEQUENCE [LARGE SCALE GENOMIC DNA]</scope>
    <source>
        <strain evidence="3">CENA303</strain>
    </source>
</reference>
<dbReference type="Gene3D" id="3.30.420.10">
    <property type="entry name" value="Ribonuclease H-like superfamily/Ribonuclease H"/>
    <property type="match status" value="1"/>
</dbReference>
<dbReference type="PANTHER" id="PTHR46564:SF1">
    <property type="entry name" value="TRANSPOSASE"/>
    <property type="match status" value="1"/>
</dbReference>
<evidence type="ECO:0000313" key="2">
    <source>
        <dbReference type="EMBL" id="OSO97121.1"/>
    </source>
</evidence>
<evidence type="ECO:0000313" key="3">
    <source>
        <dbReference type="Proteomes" id="UP000192997"/>
    </source>
</evidence>
<name>A0A1X4GIV0_9CYAN</name>
<dbReference type="GO" id="GO:0003676">
    <property type="term" value="F:nucleic acid binding"/>
    <property type="evidence" value="ECO:0007669"/>
    <property type="project" value="InterPro"/>
</dbReference>
<dbReference type="PANTHER" id="PTHR46564">
    <property type="entry name" value="TRANSPOSASE"/>
    <property type="match status" value="1"/>
</dbReference>
<dbReference type="EMBL" id="NBYN01000004">
    <property type="protein sequence ID" value="OSO97121.1"/>
    <property type="molecule type" value="Genomic_DNA"/>
</dbReference>